<dbReference type="PROSITE" id="PS50835">
    <property type="entry name" value="IG_LIKE"/>
    <property type="match status" value="4"/>
</dbReference>
<dbReference type="SMART" id="SM00407">
    <property type="entry name" value="IGc1"/>
    <property type="match status" value="4"/>
</dbReference>
<dbReference type="CDD" id="cd05768">
    <property type="entry name" value="IgC1_CH3_IgAGD_CH4_IgAEM"/>
    <property type="match status" value="1"/>
</dbReference>
<dbReference type="Pfam" id="PF07654">
    <property type="entry name" value="C1-set"/>
    <property type="match status" value="4"/>
</dbReference>
<dbReference type="AlphaFoldDB" id="A0A485PCX4"/>
<dbReference type="FunFam" id="2.60.40.10:FF:000463">
    <property type="entry name" value="Immunoglobulin heavy constant gamma 1"/>
    <property type="match status" value="2"/>
</dbReference>
<evidence type="ECO:0000259" key="4">
    <source>
        <dbReference type="PROSITE" id="PS50835"/>
    </source>
</evidence>
<gene>
    <name evidence="5" type="ORF">LYPA_23C011835</name>
</gene>
<evidence type="ECO:0000256" key="1">
    <source>
        <dbReference type="ARBA" id="ARBA00023319"/>
    </source>
</evidence>
<dbReference type="FunFam" id="2.60.40.10:FF:000998">
    <property type="entry name" value="Immunoglobulin heavy constant epsilon"/>
    <property type="match status" value="1"/>
</dbReference>
<feature type="domain" description="Ig-like" evidence="4">
    <location>
        <begin position="8"/>
        <end position="104"/>
    </location>
</feature>
<proteinExistence type="predicted"/>
<keyword evidence="3" id="KW-1133">Transmembrane helix</keyword>
<sequence length="503" mass="55433">MPETSSRPNLFPLITCESSLSDEPLVAMGCLARDFLPSSVTFSWNYKNNSVVNNQDIQTFPPVLREGKYVATSQVLLPSVDVLQGSDDFLTCNVKHPKGNSEVNVPIPVPVELSPNVTVFIPPRDAFSDNNQRTSQLLCQATGFSPKKISVSWLRDGKPIKSGFNTGNVEAENQGPGPVTFRVLSTLTITENAWLSQSVFTCNVEHNGLTFKKNVSSACILNTQASIRIFAIAPTFASIFQTKSAKLSCRVVDLTTRDSLNISWTRQNGDFLPTTTIFQSNLNNTFSATGEATVCAEDWESGEDFTCTVTHTDLPSPLKKTISKPKDVNKQPPSVYVLPPSREQLSLRESATVTCLVKGFSPADVFVQWLQKGQPMSSESYVTSDPKPEPQDPHLYFVHSTLTVSEEEWSSGETYTCVVGHEALPHMVTERSVDKSTEGEVSAEEEGFENLNTMASTFIVLFLLSVFYSTTVTLFKVKWIFSSVVELKRTIAPDYRNMIGQGA</sequence>
<feature type="domain" description="Ig-like" evidence="4">
    <location>
        <begin position="333"/>
        <end position="434"/>
    </location>
</feature>
<dbReference type="Gene3D" id="2.60.40.10">
    <property type="entry name" value="Immunoglobulins"/>
    <property type="match status" value="4"/>
</dbReference>
<keyword evidence="1" id="KW-0393">Immunoglobulin domain</keyword>
<dbReference type="FunFam" id="2.60.40.10:FF:001836">
    <property type="entry name" value="Immunoglobulin heavy constant mu"/>
    <property type="match status" value="1"/>
</dbReference>
<dbReference type="PANTHER" id="PTHR23411">
    <property type="entry name" value="TAPASIN"/>
    <property type="match status" value="1"/>
</dbReference>
<evidence type="ECO:0000313" key="6">
    <source>
        <dbReference type="Proteomes" id="UP000386466"/>
    </source>
</evidence>
<protein>
    <recommendedName>
        <fullName evidence="2">Ig mu chain C region</fullName>
    </recommendedName>
</protein>
<dbReference type="PROSITE" id="PS00290">
    <property type="entry name" value="IG_MHC"/>
    <property type="match status" value="3"/>
</dbReference>
<feature type="domain" description="Ig-like" evidence="4">
    <location>
        <begin position="115"/>
        <end position="216"/>
    </location>
</feature>
<evidence type="ECO:0000256" key="3">
    <source>
        <dbReference type="SAM" id="Phobius"/>
    </source>
</evidence>
<keyword evidence="6" id="KW-1185">Reference proteome</keyword>
<reference evidence="5 6" key="1">
    <citation type="submission" date="2019-01" db="EMBL/GenBank/DDBJ databases">
        <authorList>
            <person name="Alioto T."/>
            <person name="Alioto T."/>
        </authorList>
    </citation>
    <scope>NUCLEOTIDE SEQUENCE [LARGE SCALE GENOMIC DNA]</scope>
</reference>
<dbReference type="Proteomes" id="UP000386466">
    <property type="component" value="Unassembled WGS sequence"/>
</dbReference>
<dbReference type="CDD" id="cd16093">
    <property type="entry name" value="IgC1_CH2_Mu"/>
    <property type="match status" value="1"/>
</dbReference>
<dbReference type="InterPro" id="IPR036179">
    <property type="entry name" value="Ig-like_dom_sf"/>
</dbReference>
<dbReference type="SUPFAM" id="SSF48726">
    <property type="entry name" value="Immunoglobulin"/>
    <property type="match status" value="4"/>
</dbReference>
<dbReference type="InterPro" id="IPR007110">
    <property type="entry name" value="Ig-like_dom"/>
</dbReference>
<keyword evidence="3" id="KW-0472">Membrane</keyword>
<organism evidence="5 6">
    <name type="scientific">Lynx pardinus</name>
    <name type="common">Iberian lynx</name>
    <name type="synonym">Felis pardina</name>
    <dbReference type="NCBI Taxonomy" id="191816"/>
    <lineage>
        <taxon>Eukaryota</taxon>
        <taxon>Metazoa</taxon>
        <taxon>Chordata</taxon>
        <taxon>Craniata</taxon>
        <taxon>Vertebrata</taxon>
        <taxon>Euteleostomi</taxon>
        <taxon>Mammalia</taxon>
        <taxon>Eutheria</taxon>
        <taxon>Laurasiatheria</taxon>
        <taxon>Carnivora</taxon>
        <taxon>Feliformia</taxon>
        <taxon>Felidae</taxon>
        <taxon>Felinae</taxon>
        <taxon>Lynx</taxon>
    </lineage>
</organism>
<accession>A0A485PCX4</accession>
<dbReference type="InterPro" id="IPR003006">
    <property type="entry name" value="Ig/MHC_CS"/>
</dbReference>
<evidence type="ECO:0000256" key="2">
    <source>
        <dbReference type="ARBA" id="ARBA00073862"/>
    </source>
</evidence>
<keyword evidence="3" id="KW-0812">Transmembrane</keyword>
<dbReference type="InterPro" id="IPR050380">
    <property type="entry name" value="Immune_Resp_Modulators"/>
</dbReference>
<dbReference type="InterPro" id="IPR013783">
    <property type="entry name" value="Ig-like_fold"/>
</dbReference>
<feature type="transmembrane region" description="Helical" evidence="3">
    <location>
        <begin position="458"/>
        <end position="481"/>
    </location>
</feature>
<name>A0A485PCX4_LYNPA</name>
<dbReference type="EMBL" id="CAAGRJ010034903">
    <property type="protein sequence ID" value="VFV44045.1"/>
    <property type="molecule type" value="Genomic_DNA"/>
</dbReference>
<dbReference type="InterPro" id="IPR003597">
    <property type="entry name" value="Ig_C1-set"/>
</dbReference>
<evidence type="ECO:0000313" key="5">
    <source>
        <dbReference type="EMBL" id="VFV44045.1"/>
    </source>
</evidence>
<feature type="domain" description="Ig-like" evidence="4">
    <location>
        <begin position="234"/>
        <end position="323"/>
    </location>
</feature>